<sequence>MWYPNIMQTLRYLRSDPFHAVVIQGNAPGFIFKTVCCISLKGSRRRAFTIHAVHTKDCDTLDYFRQAGVPRGVNDEGNSWMVDLVTMTVHMDGRTTLIQIDLSHNPGGYHGHTMSSDSPKLHRGRVYFKLMLTIAF</sequence>
<dbReference type="Proteomes" id="UP000092993">
    <property type="component" value="Unassembled WGS sequence"/>
</dbReference>
<keyword evidence="2" id="KW-1185">Reference proteome</keyword>
<reference evidence="1 2" key="1">
    <citation type="submission" date="2016-03" db="EMBL/GenBank/DDBJ databases">
        <title>Whole genome sequencing of Grifola frondosa 9006-11.</title>
        <authorList>
            <person name="Min B."/>
            <person name="Park H."/>
            <person name="Kim J.-G."/>
            <person name="Cho H."/>
            <person name="Oh Y.-L."/>
            <person name="Kong W.-S."/>
            <person name="Choi I.-G."/>
        </authorList>
    </citation>
    <scope>NUCLEOTIDE SEQUENCE [LARGE SCALE GENOMIC DNA]</scope>
    <source>
        <strain evidence="1 2">9006-11</strain>
    </source>
</reference>
<organism evidence="1 2">
    <name type="scientific">Grifola frondosa</name>
    <name type="common">Maitake</name>
    <name type="synonym">Polyporus frondosus</name>
    <dbReference type="NCBI Taxonomy" id="5627"/>
    <lineage>
        <taxon>Eukaryota</taxon>
        <taxon>Fungi</taxon>
        <taxon>Dikarya</taxon>
        <taxon>Basidiomycota</taxon>
        <taxon>Agaricomycotina</taxon>
        <taxon>Agaricomycetes</taxon>
        <taxon>Polyporales</taxon>
        <taxon>Grifolaceae</taxon>
        <taxon>Grifola</taxon>
    </lineage>
</organism>
<dbReference type="EMBL" id="LUGG01000018">
    <property type="protein sequence ID" value="OBZ69249.1"/>
    <property type="molecule type" value="Genomic_DNA"/>
</dbReference>
<proteinExistence type="predicted"/>
<evidence type="ECO:0000313" key="1">
    <source>
        <dbReference type="EMBL" id="OBZ69249.1"/>
    </source>
</evidence>
<name>A0A1C7LZ20_GRIFR</name>
<evidence type="ECO:0000313" key="2">
    <source>
        <dbReference type="Proteomes" id="UP000092993"/>
    </source>
</evidence>
<comment type="caution">
    <text evidence="1">The sequence shown here is derived from an EMBL/GenBank/DDBJ whole genome shotgun (WGS) entry which is preliminary data.</text>
</comment>
<protein>
    <submittedName>
        <fullName evidence="1">Uncharacterized protein</fullName>
    </submittedName>
</protein>
<accession>A0A1C7LZ20</accession>
<gene>
    <name evidence="1" type="ORF">A0H81_10844</name>
</gene>
<dbReference type="AlphaFoldDB" id="A0A1C7LZ20"/>